<sequence length="438" mass="46170">MNQSLGAFKRWRVQIFAITWLAYAAFYFTRKAFSVAKLGIGEDPSFMLDKAAMANLDAIYLAAYAVGQFTWGMLADRFGPRVVVLGGLLISAAAAVVMGSYATFPIFATCMLVQGLAQSTGWAGLCKNIGSFFPASQRGRVLGLWSSCYAFGGLVASPFAGWWAYTLVGTWHAAFFSSAVVVAVVAVLFFIFQRNKPEDVGLPAVEPEPQSMAPGANLCSVWAPLREILRNRTVLTLGLAYFMLKPARYAILLWGPVIVFEQMPSVGKVGAAIIPTAFELAGLLGPILIGLASDKLFGARRMPACVISLVLLTLTLAGFMAAMHTGSVVLVVTLLFVMGLTLYGPDSMISGAAAIDFGTAKAGATAAGFVNGCGSVGAVLGGLLPGYFDSVTVFIVFAGTALFSALVLLPHWNSRPATAPQATDVAPNTGMAIKPLRT</sequence>
<evidence type="ECO:0000256" key="7">
    <source>
        <dbReference type="SAM" id="Phobius"/>
    </source>
</evidence>
<comment type="subcellular location">
    <subcellularLocation>
        <location evidence="1">Membrane</location>
        <topology evidence="1">Multi-pass membrane protein</topology>
    </subcellularLocation>
</comment>
<feature type="transmembrane region" description="Helical" evidence="7">
    <location>
        <begin position="234"/>
        <end position="257"/>
    </location>
</feature>
<feature type="transmembrane region" description="Helical" evidence="7">
    <location>
        <begin position="304"/>
        <end position="322"/>
    </location>
</feature>
<keyword evidence="3" id="KW-0762">Sugar transport</keyword>
<proteinExistence type="predicted"/>
<gene>
    <name evidence="9" type="ORF">K7K07_18650</name>
</gene>
<dbReference type="PANTHER" id="PTHR43184">
    <property type="entry name" value="MAJOR FACILITATOR SUPERFAMILY TRANSPORTER 16, ISOFORM B"/>
    <property type="match status" value="1"/>
</dbReference>
<dbReference type="InterPro" id="IPR036259">
    <property type="entry name" value="MFS_trans_sf"/>
</dbReference>
<evidence type="ECO:0000256" key="5">
    <source>
        <dbReference type="ARBA" id="ARBA00022989"/>
    </source>
</evidence>
<dbReference type="GO" id="GO:0022857">
    <property type="term" value="F:transmembrane transporter activity"/>
    <property type="evidence" value="ECO:0007669"/>
    <property type="project" value="InterPro"/>
</dbReference>
<dbReference type="InterPro" id="IPR020846">
    <property type="entry name" value="MFS_dom"/>
</dbReference>
<keyword evidence="6 7" id="KW-0472">Membrane</keyword>
<evidence type="ECO:0000256" key="1">
    <source>
        <dbReference type="ARBA" id="ARBA00004141"/>
    </source>
</evidence>
<evidence type="ECO:0000313" key="10">
    <source>
        <dbReference type="Proteomes" id="UP001209279"/>
    </source>
</evidence>
<keyword evidence="2" id="KW-0813">Transport</keyword>
<feature type="transmembrane region" description="Helical" evidence="7">
    <location>
        <begin position="328"/>
        <end position="345"/>
    </location>
</feature>
<dbReference type="RefSeq" id="WP_110605404.1">
    <property type="nucleotide sequence ID" value="NZ_CP083803.1"/>
</dbReference>
<dbReference type="PANTHER" id="PTHR43184:SF12">
    <property type="entry name" value="SUGAR PHOSPHATE EXCHANGER 3"/>
    <property type="match status" value="1"/>
</dbReference>
<accession>A0AAJ5SRW2</accession>
<feature type="domain" description="Major facilitator superfamily (MFS) profile" evidence="8">
    <location>
        <begin position="15"/>
        <end position="416"/>
    </location>
</feature>
<feature type="transmembrane region" description="Helical" evidence="7">
    <location>
        <begin position="366"/>
        <end position="384"/>
    </location>
</feature>
<evidence type="ECO:0000256" key="4">
    <source>
        <dbReference type="ARBA" id="ARBA00022692"/>
    </source>
</evidence>
<protein>
    <submittedName>
        <fullName evidence="9">MFS transporter</fullName>
    </submittedName>
</protein>
<feature type="transmembrane region" description="Helical" evidence="7">
    <location>
        <begin position="58"/>
        <end position="75"/>
    </location>
</feature>
<dbReference type="InterPro" id="IPR000849">
    <property type="entry name" value="Sugar_P_transporter"/>
</dbReference>
<feature type="transmembrane region" description="Helical" evidence="7">
    <location>
        <begin position="142"/>
        <end position="165"/>
    </location>
</feature>
<organism evidence="9 10">
    <name type="scientific">Pseudomonas soli</name>
    <dbReference type="NCBI Taxonomy" id="1306993"/>
    <lineage>
        <taxon>Bacteria</taxon>
        <taxon>Pseudomonadati</taxon>
        <taxon>Pseudomonadota</taxon>
        <taxon>Gammaproteobacteria</taxon>
        <taxon>Pseudomonadales</taxon>
        <taxon>Pseudomonadaceae</taxon>
        <taxon>Pseudomonas</taxon>
    </lineage>
</organism>
<feature type="transmembrane region" description="Helical" evidence="7">
    <location>
        <begin position="390"/>
        <end position="409"/>
    </location>
</feature>
<keyword evidence="5 7" id="KW-1133">Transmembrane helix</keyword>
<dbReference type="PIRSF" id="PIRSF002808">
    <property type="entry name" value="Hexose_phosphate_transp"/>
    <property type="match status" value="1"/>
</dbReference>
<feature type="transmembrane region" description="Helical" evidence="7">
    <location>
        <begin position="106"/>
        <end position="130"/>
    </location>
</feature>
<reference evidence="9" key="1">
    <citation type="submission" date="2021-08" db="EMBL/GenBank/DDBJ databases">
        <authorList>
            <person name="Yaryura P.M."/>
            <person name="Bianco M.I."/>
            <person name="Morais C."/>
            <person name="Setubal J.C."/>
        </authorList>
    </citation>
    <scope>NUCLEOTIDE SEQUENCE</scope>
    <source>
        <strain evidence="9">AP1</strain>
    </source>
</reference>
<dbReference type="PROSITE" id="PS50850">
    <property type="entry name" value="MFS"/>
    <property type="match status" value="1"/>
</dbReference>
<feature type="transmembrane region" description="Helical" evidence="7">
    <location>
        <begin position="171"/>
        <end position="192"/>
    </location>
</feature>
<dbReference type="Proteomes" id="UP001209279">
    <property type="component" value="Chromosome"/>
</dbReference>
<evidence type="ECO:0000256" key="6">
    <source>
        <dbReference type="ARBA" id="ARBA00023136"/>
    </source>
</evidence>
<feature type="transmembrane region" description="Helical" evidence="7">
    <location>
        <begin position="269"/>
        <end position="292"/>
    </location>
</feature>
<dbReference type="InterPro" id="IPR011701">
    <property type="entry name" value="MFS"/>
</dbReference>
<evidence type="ECO:0000259" key="8">
    <source>
        <dbReference type="PROSITE" id="PS50850"/>
    </source>
</evidence>
<dbReference type="AlphaFoldDB" id="A0AAJ5SRW2"/>
<name>A0AAJ5SRW2_9PSED</name>
<evidence type="ECO:0000313" key="9">
    <source>
        <dbReference type="EMBL" id="UXZ44078.1"/>
    </source>
</evidence>
<evidence type="ECO:0000256" key="3">
    <source>
        <dbReference type="ARBA" id="ARBA00022597"/>
    </source>
</evidence>
<dbReference type="GO" id="GO:0016020">
    <property type="term" value="C:membrane"/>
    <property type="evidence" value="ECO:0007669"/>
    <property type="project" value="UniProtKB-SubCell"/>
</dbReference>
<evidence type="ECO:0000256" key="2">
    <source>
        <dbReference type="ARBA" id="ARBA00022448"/>
    </source>
</evidence>
<dbReference type="Pfam" id="PF07690">
    <property type="entry name" value="MFS_1"/>
    <property type="match status" value="1"/>
</dbReference>
<dbReference type="EMBL" id="CP083803">
    <property type="protein sequence ID" value="UXZ44078.1"/>
    <property type="molecule type" value="Genomic_DNA"/>
</dbReference>
<dbReference type="SUPFAM" id="SSF103473">
    <property type="entry name" value="MFS general substrate transporter"/>
    <property type="match status" value="1"/>
</dbReference>
<dbReference type="Gene3D" id="1.20.1250.20">
    <property type="entry name" value="MFS general substrate transporter like domains"/>
    <property type="match status" value="2"/>
</dbReference>
<feature type="transmembrane region" description="Helical" evidence="7">
    <location>
        <begin position="82"/>
        <end position="100"/>
    </location>
</feature>
<keyword evidence="4 7" id="KW-0812">Transmembrane</keyword>